<protein>
    <submittedName>
        <fullName evidence="1">Uncharacterized protein</fullName>
    </submittedName>
</protein>
<reference evidence="1" key="2">
    <citation type="journal article" date="2015" name="Data Brief">
        <title>Shoot transcriptome of the giant reed, Arundo donax.</title>
        <authorList>
            <person name="Barrero R.A."/>
            <person name="Guerrero F.D."/>
            <person name="Moolhuijzen P."/>
            <person name="Goolsby J.A."/>
            <person name="Tidwell J."/>
            <person name="Bellgard S.E."/>
            <person name="Bellgard M.I."/>
        </authorList>
    </citation>
    <scope>NUCLEOTIDE SEQUENCE</scope>
    <source>
        <tissue evidence="1">Shoot tissue taken approximately 20 cm above the soil surface</tissue>
    </source>
</reference>
<organism evidence="1">
    <name type="scientific">Arundo donax</name>
    <name type="common">Giant reed</name>
    <name type="synonym">Donax arundinaceus</name>
    <dbReference type="NCBI Taxonomy" id="35708"/>
    <lineage>
        <taxon>Eukaryota</taxon>
        <taxon>Viridiplantae</taxon>
        <taxon>Streptophyta</taxon>
        <taxon>Embryophyta</taxon>
        <taxon>Tracheophyta</taxon>
        <taxon>Spermatophyta</taxon>
        <taxon>Magnoliopsida</taxon>
        <taxon>Liliopsida</taxon>
        <taxon>Poales</taxon>
        <taxon>Poaceae</taxon>
        <taxon>PACMAD clade</taxon>
        <taxon>Arundinoideae</taxon>
        <taxon>Arundineae</taxon>
        <taxon>Arundo</taxon>
    </lineage>
</organism>
<dbReference type="EMBL" id="GBRH01263645">
    <property type="protein sequence ID" value="JAD34250.1"/>
    <property type="molecule type" value="Transcribed_RNA"/>
</dbReference>
<name>A0A0A8ZBZ7_ARUDO</name>
<accession>A0A0A8ZBZ7</accession>
<proteinExistence type="predicted"/>
<reference evidence="1" key="1">
    <citation type="submission" date="2014-09" db="EMBL/GenBank/DDBJ databases">
        <authorList>
            <person name="Magalhaes I.L.F."/>
            <person name="Oliveira U."/>
            <person name="Santos F.R."/>
            <person name="Vidigal T.H.D.A."/>
            <person name="Brescovit A.D."/>
            <person name="Santos A.J."/>
        </authorList>
    </citation>
    <scope>NUCLEOTIDE SEQUENCE</scope>
    <source>
        <tissue evidence="1">Shoot tissue taken approximately 20 cm above the soil surface</tissue>
    </source>
</reference>
<dbReference type="AlphaFoldDB" id="A0A0A8ZBZ7"/>
<evidence type="ECO:0000313" key="1">
    <source>
        <dbReference type="EMBL" id="JAD34250.1"/>
    </source>
</evidence>
<sequence length="49" mass="5681">MVLYGVTYLGELSGVRVPVNYKQPARRNFGDWEGGPRFLDIFDERYIGE</sequence>